<accession>A0A1F5LFD8</accession>
<name>A0A1F5LFD8_PENAI</name>
<keyword evidence="8" id="KW-1133">Transmembrane helix</keyword>
<evidence type="ECO:0000256" key="8">
    <source>
        <dbReference type="SAM" id="Phobius"/>
    </source>
</evidence>
<keyword evidence="5 7" id="KW-0408">Iron</keyword>
<evidence type="ECO:0000256" key="1">
    <source>
        <dbReference type="ARBA" id="ARBA00001971"/>
    </source>
</evidence>
<dbReference type="GeneID" id="34577577"/>
<dbReference type="STRING" id="1835702.A0A1F5LFD8"/>
<dbReference type="GO" id="GO:0020037">
    <property type="term" value="F:heme binding"/>
    <property type="evidence" value="ECO:0007669"/>
    <property type="project" value="InterPro"/>
</dbReference>
<comment type="similarity">
    <text evidence="2">Belongs to the cytochrome P450 family.</text>
</comment>
<feature type="binding site" description="axial binding residue" evidence="7">
    <location>
        <position position="467"/>
    </location>
    <ligand>
        <name>heme</name>
        <dbReference type="ChEBI" id="CHEBI:30413"/>
    </ligand>
    <ligandPart>
        <name>Fe</name>
        <dbReference type="ChEBI" id="CHEBI:18248"/>
    </ligandPart>
</feature>
<dbReference type="GO" id="GO:0005506">
    <property type="term" value="F:iron ion binding"/>
    <property type="evidence" value="ECO:0007669"/>
    <property type="project" value="InterPro"/>
</dbReference>
<protein>
    <recommendedName>
        <fullName evidence="11">Cytochrome P450</fullName>
    </recommendedName>
</protein>
<dbReference type="SUPFAM" id="SSF48264">
    <property type="entry name" value="Cytochrome P450"/>
    <property type="match status" value="1"/>
</dbReference>
<dbReference type="RefSeq" id="XP_022487240.1">
    <property type="nucleotide sequence ID" value="XM_022632843.1"/>
</dbReference>
<dbReference type="GO" id="GO:0043386">
    <property type="term" value="P:mycotoxin biosynthetic process"/>
    <property type="evidence" value="ECO:0007669"/>
    <property type="project" value="UniProtKB-ARBA"/>
</dbReference>
<feature type="transmembrane region" description="Helical" evidence="8">
    <location>
        <begin position="17"/>
        <end position="35"/>
    </location>
</feature>
<gene>
    <name evidence="9" type="ORF">PENARI_c012G02692</name>
</gene>
<comment type="caution">
    <text evidence="9">The sequence shown here is derived from an EMBL/GenBank/DDBJ whole genome shotgun (WGS) entry which is preliminary data.</text>
</comment>
<dbReference type="Gene3D" id="1.10.630.10">
    <property type="entry name" value="Cytochrome P450"/>
    <property type="match status" value="1"/>
</dbReference>
<dbReference type="Pfam" id="PF00067">
    <property type="entry name" value="p450"/>
    <property type="match status" value="1"/>
</dbReference>
<dbReference type="InterPro" id="IPR002401">
    <property type="entry name" value="Cyt_P450_E_grp-I"/>
</dbReference>
<keyword evidence="7" id="KW-0349">Heme</keyword>
<keyword evidence="4" id="KW-0560">Oxidoreductase</keyword>
<dbReference type="InterPro" id="IPR036396">
    <property type="entry name" value="Cyt_P450_sf"/>
</dbReference>
<keyword evidence="6" id="KW-0503">Monooxygenase</keyword>
<dbReference type="PANTHER" id="PTHR46206">
    <property type="entry name" value="CYTOCHROME P450"/>
    <property type="match status" value="1"/>
</dbReference>
<keyword evidence="8" id="KW-0812">Transmembrane</keyword>
<evidence type="ECO:0000256" key="5">
    <source>
        <dbReference type="ARBA" id="ARBA00023004"/>
    </source>
</evidence>
<dbReference type="AlphaFoldDB" id="A0A1F5LFD8"/>
<evidence type="ECO:0000256" key="3">
    <source>
        <dbReference type="ARBA" id="ARBA00022723"/>
    </source>
</evidence>
<reference evidence="9 10" key="1">
    <citation type="journal article" date="2016" name="Sci. Rep.">
        <title>Penicillium arizonense, a new, genome sequenced fungal species, reveals a high chemical diversity in secreted metabolites.</title>
        <authorList>
            <person name="Grijseels S."/>
            <person name="Nielsen J.C."/>
            <person name="Randelovic M."/>
            <person name="Nielsen J."/>
            <person name="Nielsen K.F."/>
            <person name="Workman M."/>
            <person name="Frisvad J.C."/>
        </authorList>
    </citation>
    <scope>NUCLEOTIDE SEQUENCE [LARGE SCALE GENOMIC DNA]</scope>
    <source>
        <strain evidence="9 10">CBS 141311</strain>
    </source>
</reference>
<dbReference type="GO" id="GO:0016705">
    <property type="term" value="F:oxidoreductase activity, acting on paired donors, with incorporation or reduction of molecular oxygen"/>
    <property type="evidence" value="ECO:0007669"/>
    <property type="project" value="InterPro"/>
</dbReference>
<dbReference type="Proteomes" id="UP000177622">
    <property type="component" value="Unassembled WGS sequence"/>
</dbReference>
<evidence type="ECO:0000313" key="10">
    <source>
        <dbReference type="Proteomes" id="UP000177622"/>
    </source>
</evidence>
<keyword evidence="8" id="KW-0472">Membrane</keyword>
<evidence type="ECO:0000256" key="4">
    <source>
        <dbReference type="ARBA" id="ARBA00023002"/>
    </source>
</evidence>
<dbReference type="PRINTS" id="PR00463">
    <property type="entry name" value="EP450I"/>
</dbReference>
<proteinExistence type="inferred from homology"/>
<keyword evidence="3 7" id="KW-0479">Metal-binding</keyword>
<dbReference type="InterPro" id="IPR001128">
    <property type="entry name" value="Cyt_P450"/>
</dbReference>
<comment type="cofactor">
    <cofactor evidence="1 7">
        <name>heme</name>
        <dbReference type="ChEBI" id="CHEBI:30413"/>
    </cofactor>
</comment>
<evidence type="ECO:0008006" key="11">
    <source>
        <dbReference type="Google" id="ProtNLM"/>
    </source>
</evidence>
<dbReference type="GO" id="GO:0004497">
    <property type="term" value="F:monooxygenase activity"/>
    <property type="evidence" value="ECO:0007669"/>
    <property type="project" value="UniProtKB-KW"/>
</dbReference>
<evidence type="ECO:0000313" key="9">
    <source>
        <dbReference type="EMBL" id="OGE51796.1"/>
    </source>
</evidence>
<dbReference type="OrthoDB" id="1844152at2759"/>
<evidence type="ECO:0000256" key="2">
    <source>
        <dbReference type="ARBA" id="ARBA00010617"/>
    </source>
</evidence>
<dbReference type="EMBL" id="LXJU01000012">
    <property type="protein sequence ID" value="OGE51796.1"/>
    <property type="molecule type" value="Genomic_DNA"/>
</dbReference>
<keyword evidence="10" id="KW-1185">Reference proteome</keyword>
<dbReference type="CDD" id="cd11041">
    <property type="entry name" value="CYP503A1-like"/>
    <property type="match status" value="1"/>
</dbReference>
<evidence type="ECO:0000256" key="6">
    <source>
        <dbReference type="ARBA" id="ARBA00023033"/>
    </source>
</evidence>
<sequence length="521" mass="59417">MAIVREPTVGTFLQGNWSILLLVTVAITIGIRLIPSRANVPVYSRYSGWRGRWKDSLHYLHDSAGTLRAGYEKFSRHGQFFQLRTPIRWIVVVPPKFVDEIRTAPPTHLSAKESANDVLQTRYTVSPIVEAEKFHFHIVKTHLTPNLENKIDDIRDEIKLSFGDEIGNPTGEIPRPRQPKALSHLCVDWTAVVMSRAAHRIATRTANRLLVGAPLCRNEEYLDMSIKYTIDVFGGADKLRAWPKFLRSTVTQFVTNVKERQRVARKYLIPYIKARLQEESRGLLEKPPVDSLQWVMDAAPNSSERDPERLMFRLLHLNVAAVHTTSATYLNAMLDLAFHTEIHGELRTEIDSAVQEHGWSGRALSQMRKLDSFLTESQRLSPLASSQLTRAVIQDFTFSDGTTVPKGSYVLAPMYAMYLDDDIYPNASTFDAFRFSKLREQPGHENRHQFVTTSPTHINFGHGKDACPGRFFAAQEIKLLLAHALQSYDIRLEDPTNLPEGSWYDRSRKPNQTARVLFRSR</sequence>
<organism evidence="9 10">
    <name type="scientific">Penicillium arizonense</name>
    <dbReference type="NCBI Taxonomy" id="1835702"/>
    <lineage>
        <taxon>Eukaryota</taxon>
        <taxon>Fungi</taxon>
        <taxon>Dikarya</taxon>
        <taxon>Ascomycota</taxon>
        <taxon>Pezizomycotina</taxon>
        <taxon>Eurotiomycetes</taxon>
        <taxon>Eurotiomycetidae</taxon>
        <taxon>Eurotiales</taxon>
        <taxon>Aspergillaceae</taxon>
        <taxon>Penicillium</taxon>
    </lineage>
</organism>
<dbReference type="PANTHER" id="PTHR46206:SF6">
    <property type="entry name" value="CYTOCHROME P450 MONOOXYGENASE AN1598-RELATED"/>
    <property type="match status" value="1"/>
</dbReference>
<evidence type="ECO:0000256" key="7">
    <source>
        <dbReference type="PIRSR" id="PIRSR602401-1"/>
    </source>
</evidence>